<dbReference type="InterPro" id="IPR050256">
    <property type="entry name" value="Glycosyltransferase_2"/>
</dbReference>
<comment type="caution">
    <text evidence="2">The sequence shown here is derived from an EMBL/GenBank/DDBJ whole genome shotgun (WGS) entry which is preliminary data.</text>
</comment>
<sequence>MVQDCLYIVIPAYNEQDNIQAVAKEWHEIVQQVGATSRLVIINDGSRDQTLAKLQALAQQLPQLLVLDKPNGGHGDTVLFGYHYAVAHHADYIFQTDSDGQTLPSEFMPFWQQRRQFDAQFGFRKVRQDGLARWIVTKVLRLVVLAQFHVWVVDANTPYRLMSASSLAPLLAKIPDKYNLPNVLLSVMYVKKQLKYRFTRVTFRPRQGGVNSINLKSIIKIGEHAVHDFSGFQHTLLK</sequence>
<keyword evidence="2" id="KW-0808">Transferase</keyword>
<reference evidence="2 3" key="1">
    <citation type="journal article" date="2015" name="Genome Announc.">
        <title>Expanding the biotechnology potential of lactobacilli through comparative genomics of 213 strains and associated genera.</title>
        <authorList>
            <person name="Sun Z."/>
            <person name="Harris H.M."/>
            <person name="McCann A."/>
            <person name="Guo C."/>
            <person name="Argimon S."/>
            <person name="Zhang W."/>
            <person name="Yang X."/>
            <person name="Jeffery I.B."/>
            <person name="Cooney J.C."/>
            <person name="Kagawa T.F."/>
            <person name="Liu W."/>
            <person name="Song Y."/>
            <person name="Salvetti E."/>
            <person name="Wrobel A."/>
            <person name="Rasinkangas P."/>
            <person name="Parkhill J."/>
            <person name="Rea M.C."/>
            <person name="O'Sullivan O."/>
            <person name="Ritari J."/>
            <person name="Douillard F.P."/>
            <person name="Paul Ross R."/>
            <person name="Yang R."/>
            <person name="Briner A.E."/>
            <person name="Felis G.E."/>
            <person name="de Vos W.M."/>
            <person name="Barrangou R."/>
            <person name="Klaenhammer T.R."/>
            <person name="Caufield P.W."/>
            <person name="Cui Y."/>
            <person name="Zhang H."/>
            <person name="O'Toole P.W."/>
        </authorList>
    </citation>
    <scope>NUCLEOTIDE SEQUENCE [LARGE SCALE GENOMIC DNA]</scope>
    <source>
        <strain evidence="2 3">DSM 20003</strain>
    </source>
</reference>
<dbReference type="InterPro" id="IPR001173">
    <property type="entry name" value="Glyco_trans_2-like"/>
</dbReference>
<dbReference type="SUPFAM" id="SSF53448">
    <property type="entry name" value="Nucleotide-diphospho-sugar transferases"/>
    <property type="match status" value="1"/>
</dbReference>
<dbReference type="RefSeq" id="WP_057904502.1">
    <property type="nucleotide sequence ID" value="NZ_AZDA01000046.1"/>
</dbReference>
<gene>
    <name evidence="2" type="ORF">FC07_GL002852</name>
</gene>
<evidence type="ECO:0000259" key="1">
    <source>
        <dbReference type="Pfam" id="PF00535"/>
    </source>
</evidence>
<evidence type="ECO:0000313" key="2">
    <source>
        <dbReference type="EMBL" id="KRK39131.1"/>
    </source>
</evidence>
<dbReference type="CDD" id="cd04179">
    <property type="entry name" value="DPM_DPG-synthase_like"/>
    <property type="match status" value="1"/>
</dbReference>
<accession>A0A0R1GXN9</accession>
<dbReference type="PATRIC" id="fig|1423726.3.peg.2961"/>
<protein>
    <submittedName>
        <fullName evidence="2">Glycosyltransferase</fullName>
    </submittedName>
</protein>
<dbReference type="InterPro" id="IPR029044">
    <property type="entry name" value="Nucleotide-diphossugar_trans"/>
</dbReference>
<dbReference type="AlphaFoldDB" id="A0A0R1GXN9"/>
<dbReference type="Pfam" id="PF00535">
    <property type="entry name" value="Glycos_transf_2"/>
    <property type="match status" value="1"/>
</dbReference>
<evidence type="ECO:0000313" key="3">
    <source>
        <dbReference type="Proteomes" id="UP000051461"/>
    </source>
</evidence>
<dbReference type="EMBL" id="AZDA01000046">
    <property type="protein sequence ID" value="KRK39131.1"/>
    <property type="molecule type" value="Genomic_DNA"/>
</dbReference>
<dbReference type="GO" id="GO:0016740">
    <property type="term" value="F:transferase activity"/>
    <property type="evidence" value="ECO:0007669"/>
    <property type="project" value="UniProtKB-KW"/>
</dbReference>
<proteinExistence type="predicted"/>
<organism evidence="2 3">
    <name type="scientific">Loigolactobacillus bifermentans DSM 20003</name>
    <dbReference type="NCBI Taxonomy" id="1423726"/>
    <lineage>
        <taxon>Bacteria</taxon>
        <taxon>Bacillati</taxon>
        <taxon>Bacillota</taxon>
        <taxon>Bacilli</taxon>
        <taxon>Lactobacillales</taxon>
        <taxon>Lactobacillaceae</taxon>
        <taxon>Loigolactobacillus</taxon>
    </lineage>
</organism>
<dbReference type="Gene3D" id="3.90.550.10">
    <property type="entry name" value="Spore Coat Polysaccharide Biosynthesis Protein SpsA, Chain A"/>
    <property type="match status" value="1"/>
</dbReference>
<dbReference type="OrthoDB" id="396512at2"/>
<feature type="domain" description="Glycosyltransferase 2-like" evidence="1">
    <location>
        <begin position="8"/>
        <end position="113"/>
    </location>
</feature>
<name>A0A0R1GXN9_9LACO</name>
<keyword evidence="3" id="KW-1185">Reference proteome</keyword>
<dbReference type="STRING" id="1423726.FC07_GL002852"/>
<dbReference type="Proteomes" id="UP000051461">
    <property type="component" value="Unassembled WGS sequence"/>
</dbReference>
<dbReference type="PANTHER" id="PTHR48090">
    <property type="entry name" value="UNDECAPRENYL-PHOSPHATE 4-DEOXY-4-FORMAMIDO-L-ARABINOSE TRANSFERASE-RELATED"/>
    <property type="match status" value="1"/>
</dbReference>